<dbReference type="SUPFAM" id="SSF50978">
    <property type="entry name" value="WD40 repeat-like"/>
    <property type="match status" value="1"/>
</dbReference>
<name>A0A0P1KWA8_9SACH</name>
<dbReference type="OrthoDB" id="10261640at2759"/>
<proteinExistence type="predicted"/>
<dbReference type="InterPro" id="IPR051179">
    <property type="entry name" value="WD_repeat_multifunction"/>
</dbReference>
<feature type="repeat" description="WD" evidence="3">
    <location>
        <begin position="78"/>
        <end position="109"/>
    </location>
</feature>
<dbReference type="FunFam" id="2.130.10.10:FF:000630">
    <property type="entry name" value="Ribosome assembly protein SQT1"/>
    <property type="match status" value="1"/>
</dbReference>
<dbReference type="Pfam" id="PF00400">
    <property type="entry name" value="WD40"/>
    <property type="match status" value="1"/>
</dbReference>
<evidence type="ECO:0000313" key="6">
    <source>
        <dbReference type="EMBL" id="CUS23574.1"/>
    </source>
</evidence>
<dbReference type="SMART" id="SM00320">
    <property type="entry name" value="WD40"/>
    <property type="match status" value="7"/>
</dbReference>
<keyword evidence="7" id="KW-1185">Reference proteome</keyword>
<keyword evidence="1 3" id="KW-0853">WD repeat</keyword>
<dbReference type="InterPro" id="IPR015943">
    <property type="entry name" value="WD40/YVTN_repeat-like_dom_sf"/>
</dbReference>
<feature type="region of interest" description="Disordered" evidence="4">
    <location>
        <begin position="1"/>
        <end position="63"/>
    </location>
</feature>
<dbReference type="InterPro" id="IPR036322">
    <property type="entry name" value="WD40_repeat_dom_sf"/>
</dbReference>
<evidence type="ECO:0000256" key="1">
    <source>
        <dbReference type="ARBA" id="ARBA00022574"/>
    </source>
</evidence>
<sequence length="439" mass="47928">MSEYPNEQGQQTGDQFPEEEFITNQEVDQEVVLDDNDNDGDFPVDEDDLEEIDGTGEDAENEEETIEIDMSNNSMAYFDKHTDSVFTIFAHPTLPLVCSGGGDNTAYLWTSHSQPPKFAGSIAHSESVIGGGFTPDGQFLITADMNGQILVHKASNGGSKWKKCAELHEVQEVVWIKVHPTVSGVFAFGSTDGSVWCYQVDSQSGELEQIMSQFVHQSDCTMGEFINVEQGDANLSLVTCSLDSTIIGWSCYTNQQIFKVTSSEIKGYEAPWVSLAKAPVSMTKNTPVVACGANNGTMAILNCNNGAVLQLSIVIELQADQDELDASIESIAWSEKLPLMAVGLVSGEVLLYDALTWRIRRKFVLPDSVTKLQFEDSTTTTLLASCINGKVYQYDARTGSEKFVCVGHNMGVLDFVLIENGKKLITAGDEGVSLVYQLP</sequence>
<dbReference type="InterPro" id="IPR024977">
    <property type="entry name" value="Apc4-like_WD40_dom"/>
</dbReference>
<evidence type="ECO:0000256" key="4">
    <source>
        <dbReference type="SAM" id="MobiDB-lite"/>
    </source>
</evidence>
<organism evidence="6 7">
    <name type="scientific">Lachancea quebecensis</name>
    <dbReference type="NCBI Taxonomy" id="1654605"/>
    <lineage>
        <taxon>Eukaryota</taxon>
        <taxon>Fungi</taxon>
        <taxon>Dikarya</taxon>
        <taxon>Ascomycota</taxon>
        <taxon>Saccharomycotina</taxon>
        <taxon>Saccharomycetes</taxon>
        <taxon>Saccharomycetales</taxon>
        <taxon>Saccharomycetaceae</taxon>
        <taxon>Lachancea</taxon>
    </lineage>
</organism>
<dbReference type="InterPro" id="IPR001680">
    <property type="entry name" value="WD40_rpt"/>
</dbReference>
<evidence type="ECO:0000259" key="5">
    <source>
        <dbReference type="Pfam" id="PF12894"/>
    </source>
</evidence>
<accession>A0A0P1KWA8</accession>
<dbReference type="Proteomes" id="UP000236544">
    <property type="component" value="Unassembled WGS sequence"/>
</dbReference>
<dbReference type="Gene3D" id="2.130.10.10">
    <property type="entry name" value="YVTN repeat-like/Quinoprotein amine dehydrogenase"/>
    <property type="match status" value="1"/>
</dbReference>
<gene>
    <name evidence="6" type="ORF">LAQU0_S10e03510g</name>
</gene>
<evidence type="ECO:0000256" key="2">
    <source>
        <dbReference type="ARBA" id="ARBA00022737"/>
    </source>
</evidence>
<evidence type="ECO:0000256" key="3">
    <source>
        <dbReference type="PROSITE-ProRule" id="PRU00221"/>
    </source>
</evidence>
<dbReference type="PANTHER" id="PTHR19857:SF8">
    <property type="entry name" value="ANGIO-ASSOCIATED MIGRATORY CELL PROTEIN"/>
    <property type="match status" value="1"/>
</dbReference>
<dbReference type="EMBL" id="LN890547">
    <property type="protein sequence ID" value="CUS23574.1"/>
    <property type="molecule type" value="Genomic_DNA"/>
</dbReference>
<reference evidence="7" key="1">
    <citation type="submission" date="2015-10" db="EMBL/GenBank/DDBJ databases">
        <authorList>
            <person name="Devillers H."/>
        </authorList>
    </citation>
    <scope>NUCLEOTIDE SEQUENCE [LARGE SCALE GENOMIC DNA]</scope>
</reference>
<dbReference type="PROSITE" id="PS50082">
    <property type="entry name" value="WD_REPEATS_2"/>
    <property type="match status" value="1"/>
</dbReference>
<evidence type="ECO:0000313" key="7">
    <source>
        <dbReference type="Proteomes" id="UP000236544"/>
    </source>
</evidence>
<dbReference type="Pfam" id="PF12894">
    <property type="entry name" value="ANAPC4_WD40"/>
    <property type="match status" value="1"/>
</dbReference>
<feature type="compositionally biased region" description="Acidic residues" evidence="4">
    <location>
        <begin position="16"/>
        <end position="63"/>
    </location>
</feature>
<keyword evidence="2" id="KW-0677">Repeat</keyword>
<feature type="compositionally biased region" description="Polar residues" evidence="4">
    <location>
        <begin position="1"/>
        <end position="14"/>
    </location>
</feature>
<feature type="domain" description="Anaphase-promoting complex subunit 4-like WD40" evidence="5">
    <location>
        <begin position="289"/>
        <end position="375"/>
    </location>
</feature>
<protein>
    <submittedName>
        <fullName evidence="6">LAQU0S10e03510g1_1</fullName>
    </submittedName>
</protein>
<dbReference type="PANTHER" id="PTHR19857">
    <property type="entry name" value="MITOCHONDRIAL DIVISION PROTEIN 1-RELATED"/>
    <property type="match status" value="1"/>
</dbReference>
<dbReference type="AlphaFoldDB" id="A0A0P1KWA8"/>